<sequence length="83" mass="9140">MPLAAKASLDAAVHPSGIGGNRLDTRDHTTVPPCHGPCTICADAHTFSPNKSIRCHKRVQHMENVFPCCSCFEWFAEQHILID</sequence>
<protein>
    <recommendedName>
        <fullName evidence="4">C2H2-type domain-containing protein</fullName>
    </recommendedName>
</protein>
<evidence type="ECO:0000256" key="1">
    <source>
        <dbReference type="SAM" id="MobiDB-lite"/>
    </source>
</evidence>
<reference evidence="3" key="1">
    <citation type="submission" date="2021-01" db="EMBL/GenBank/DDBJ databases">
        <title>Caligus Genome Assembly.</title>
        <authorList>
            <person name="Gallardo-Escarate C."/>
        </authorList>
    </citation>
    <scope>NUCLEOTIDE SEQUENCE [LARGE SCALE GENOMIC DNA]</scope>
</reference>
<dbReference type="AlphaFoldDB" id="A0A7T8H0U4"/>
<keyword evidence="3" id="KW-1185">Reference proteome</keyword>
<evidence type="ECO:0000313" key="2">
    <source>
        <dbReference type="EMBL" id="QQP41435.1"/>
    </source>
</evidence>
<feature type="region of interest" description="Disordered" evidence="1">
    <location>
        <begin position="1"/>
        <end position="26"/>
    </location>
</feature>
<organism evidence="2 3">
    <name type="scientific">Caligus rogercresseyi</name>
    <name type="common">Sea louse</name>
    <dbReference type="NCBI Taxonomy" id="217165"/>
    <lineage>
        <taxon>Eukaryota</taxon>
        <taxon>Metazoa</taxon>
        <taxon>Ecdysozoa</taxon>
        <taxon>Arthropoda</taxon>
        <taxon>Crustacea</taxon>
        <taxon>Multicrustacea</taxon>
        <taxon>Hexanauplia</taxon>
        <taxon>Copepoda</taxon>
        <taxon>Siphonostomatoida</taxon>
        <taxon>Caligidae</taxon>
        <taxon>Caligus</taxon>
    </lineage>
</organism>
<proteinExistence type="predicted"/>
<gene>
    <name evidence="2" type="ORF">FKW44_015801</name>
</gene>
<name>A0A7T8H0U4_CALRO</name>
<dbReference type="EMBL" id="CP045899">
    <property type="protein sequence ID" value="QQP41435.1"/>
    <property type="molecule type" value="Genomic_DNA"/>
</dbReference>
<dbReference type="Proteomes" id="UP000595437">
    <property type="component" value="Chromosome 10"/>
</dbReference>
<accession>A0A7T8H0U4</accession>
<evidence type="ECO:0008006" key="4">
    <source>
        <dbReference type="Google" id="ProtNLM"/>
    </source>
</evidence>
<evidence type="ECO:0000313" key="3">
    <source>
        <dbReference type="Proteomes" id="UP000595437"/>
    </source>
</evidence>